<dbReference type="InterPro" id="IPR046350">
    <property type="entry name" value="Cystatin_sf"/>
</dbReference>
<keyword evidence="3" id="KW-0732">Signal</keyword>
<dbReference type="HOGENOM" id="CLU_1279209_0_0_1"/>
<proteinExistence type="predicted"/>
<evidence type="ECO:0000259" key="4">
    <source>
        <dbReference type="Pfam" id="PF16845"/>
    </source>
</evidence>
<accession>U5DD03</accession>
<name>U5DD03_AMBTC</name>
<feature type="domain" description="Cystatin" evidence="4">
    <location>
        <begin position="39"/>
        <end position="108"/>
    </location>
</feature>
<dbReference type="EMBL" id="KI392237">
    <property type="protein sequence ID" value="ERN18293.1"/>
    <property type="molecule type" value="Genomic_DNA"/>
</dbReference>
<evidence type="ECO:0000256" key="1">
    <source>
        <dbReference type="ARBA" id="ARBA00022690"/>
    </source>
</evidence>
<protein>
    <recommendedName>
        <fullName evidence="4">Cystatin domain-containing protein</fullName>
    </recommendedName>
</protein>
<gene>
    <name evidence="5" type="ORF">AMTR_s00055p00163710</name>
</gene>
<dbReference type="SUPFAM" id="SSF54403">
    <property type="entry name" value="Cystatin/monellin"/>
    <property type="match status" value="2"/>
</dbReference>
<dbReference type="Pfam" id="PF16845">
    <property type="entry name" value="SQAPI"/>
    <property type="match status" value="1"/>
</dbReference>
<feature type="chain" id="PRO_5043971591" description="Cystatin domain-containing protein" evidence="3">
    <location>
        <begin position="23"/>
        <end position="216"/>
    </location>
</feature>
<dbReference type="PANTHER" id="PTHR47116">
    <property type="entry name" value="PHLOEM FILAMENT PROTEIN"/>
    <property type="match status" value="1"/>
</dbReference>
<organism evidence="5 6">
    <name type="scientific">Amborella trichopoda</name>
    <dbReference type="NCBI Taxonomy" id="13333"/>
    <lineage>
        <taxon>Eukaryota</taxon>
        <taxon>Viridiplantae</taxon>
        <taxon>Streptophyta</taxon>
        <taxon>Embryophyta</taxon>
        <taxon>Tracheophyta</taxon>
        <taxon>Spermatophyta</taxon>
        <taxon>Magnoliopsida</taxon>
        <taxon>Amborellales</taxon>
        <taxon>Amborellaceae</taxon>
        <taxon>Amborella</taxon>
    </lineage>
</organism>
<dbReference type="Gramene" id="ERN18293">
    <property type="protein sequence ID" value="ERN18293"/>
    <property type="gene ID" value="AMTR_s00055p00163710"/>
</dbReference>
<dbReference type="Proteomes" id="UP000017836">
    <property type="component" value="Unassembled WGS sequence"/>
</dbReference>
<evidence type="ECO:0000313" key="5">
    <source>
        <dbReference type="EMBL" id="ERN18293.1"/>
    </source>
</evidence>
<evidence type="ECO:0000256" key="2">
    <source>
        <dbReference type="ARBA" id="ARBA00022704"/>
    </source>
</evidence>
<keyword evidence="6" id="KW-1185">Reference proteome</keyword>
<reference evidence="6" key="1">
    <citation type="journal article" date="2013" name="Science">
        <title>The Amborella genome and the evolution of flowering plants.</title>
        <authorList>
            <consortium name="Amborella Genome Project"/>
        </authorList>
    </citation>
    <scope>NUCLEOTIDE SEQUENCE [LARGE SCALE GENOMIC DNA]</scope>
</reference>
<sequence length="216" mass="24175">METQCLIFFILFSVFLLAVSMAFPCPPEGFGGYCVIHANQSYVQSLGIFAVIESQKNLTFLSVVEAQLQVQGTFNNYKLAILVLEGGYSRVYEAIVQERNRARERLIKFEPLLPLSSSPPLYGVFHQTDTNATIIQHLGESAVGNANDKYLSFLSVVEAQVQVLNKIRNYRIAVQVLQIGYNRVYKAEVSVTENTAKIISFKPLLPLVNDYLSLSI</sequence>
<keyword evidence="2" id="KW-0789">Thiol protease inhibitor</keyword>
<evidence type="ECO:0000313" key="6">
    <source>
        <dbReference type="Proteomes" id="UP000017836"/>
    </source>
</evidence>
<dbReference type="AlphaFoldDB" id="U5DD03"/>
<evidence type="ECO:0000256" key="3">
    <source>
        <dbReference type="SAM" id="SignalP"/>
    </source>
</evidence>
<keyword evidence="1" id="KW-0646">Protease inhibitor</keyword>
<dbReference type="InterPro" id="IPR000010">
    <property type="entry name" value="Cystatin_dom"/>
</dbReference>
<dbReference type="GO" id="GO:0004869">
    <property type="term" value="F:cysteine-type endopeptidase inhibitor activity"/>
    <property type="evidence" value="ECO:0000318"/>
    <property type="project" value="GO_Central"/>
</dbReference>
<feature type="signal peptide" evidence="3">
    <location>
        <begin position="1"/>
        <end position="22"/>
    </location>
</feature>
<dbReference type="Gene3D" id="3.10.450.10">
    <property type="match status" value="2"/>
</dbReference>
<dbReference type="InterPro" id="IPR027214">
    <property type="entry name" value="Cystatin"/>
</dbReference>